<comment type="caution">
    <text evidence="1">The sequence shown here is derived from an EMBL/GenBank/DDBJ whole genome shotgun (WGS) entry which is preliminary data.</text>
</comment>
<evidence type="ECO:0000313" key="2">
    <source>
        <dbReference type="Proteomes" id="UP000434052"/>
    </source>
</evidence>
<name>A0A6P1ZIT2_9BACT</name>
<reference evidence="1 2" key="1">
    <citation type="submission" date="2018-06" db="EMBL/GenBank/DDBJ databases">
        <title>Complete genome of Desulfovibrio marinus P48SEP.</title>
        <authorList>
            <person name="Crispim J.S."/>
            <person name="Vidigal P.M.P."/>
            <person name="Silva L.C.F."/>
            <person name="Araujo L.C."/>
            <person name="Laguardia C.N."/>
            <person name="Dias R.S."/>
            <person name="Sousa M.P."/>
            <person name="Paula S.O."/>
            <person name="Silva C."/>
        </authorList>
    </citation>
    <scope>NUCLEOTIDE SEQUENCE [LARGE SCALE GENOMIC DNA]</scope>
    <source>
        <strain evidence="1 2">P48SEP</strain>
    </source>
</reference>
<accession>A0A6P1ZIT2</accession>
<gene>
    <name evidence="1" type="ORF">DQK91_02755</name>
</gene>
<dbReference type="AlphaFoldDB" id="A0A6P1ZIT2"/>
<sequence>MKIDIPVFKGMAPGVGQHLLPEGWANIAENVRLETGEIHPRALASPASSQTISVASMHFFEEGWTVYSDANRRFVRSPAATDPQRLYMTKFAGGARILADGNEYDMGVLEPTATPAGTSSGGTGAEQTRVYTFTCVNGLGEEGPPSPPSAEITSNEVGATVELTGIATPDESGTDHPPITAKRIYRAAVGESGNVEYMYVDEIPAAQTTYTDTKNDDELGETLPSIGWRKPPSDLMGLTSLPGGILAGFSARQVRLSEPYFYHAWPDAYSHEIDYDIVSVAASGRTLYVFTTGPVYQMVVNDPVSAVPERLSGMTPCSFGDAVWETTYGVVFASTDGLYLISPGLSAPVRITAPLYNEDSWREYKPASFFGTWHGSHLYIAYEKHAGEQGILIVTNIGSESPLLTKSDMVIDAIASNADDGNLYVAVDSTIYLWEGNALLSMTGRWRSKEYVSPEPANFSAALIDADYIVAAQLQEVFSLVVTANEGRVGGALGDSEVGEYPFANDAFGVLVLQYLPGSFSEVGVILRLYGDGELKYETRVVTNRPFVLPDGYQARRWFVEVQTTTTVKRVVVAESAGEIYV</sequence>
<organism evidence="1 2">
    <name type="scientific">Oceanidesulfovibrio marinus</name>
    <dbReference type="NCBI Taxonomy" id="370038"/>
    <lineage>
        <taxon>Bacteria</taxon>
        <taxon>Pseudomonadati</taxon>
        <taxon>Thermodesulfobacteriota</taxon>
        <taxon>Desulfovibrionia</taxon>
        <taxon>Desulfovibrionales</taxon>
        <taxon>Desulfovibrionaceae</taxon>
        <taxon>Oceanidesulfovibrio</taxon>
    </lineage>
</organism>
<dbReference type="Proteomes" id="UP000434052">
    <property type="component" value="Unassembled WGS sequence"/>
</dbReference>
<evidence type="ECO:0000313" key="1">
    <source>
        <dbReference type="EMBL" id="TVM35601.1"/>
    </source>
</evidence>
<dbReference type="EMBL" id="QMIF01000002">
    <property type="protein sequence ID" value="TVM35601.1"/>
    <property type="molecule type" value="Genomic_DNA"/>
</dbReference>
<protein>
    <submittedName>
        <fullName evidence="1">Uncharacterized protein</fullName>
    </submittedName>
</protein>
<proteinExistence type="predicted"/>